<sequence length="399" mass="45371">MAYKPFIPTLTPLTPIEFKDFDWRSLGNNIMHSSGANLHPLIIDSKGYISNDLVANFKKDLSEVLIINAGVGQGKTQGIYEIIEDLTQDDNNIVIMASPFKSLVEKDYTNLSSKISVAYIQRYDAELLQKSKLSSRILFQTCIKNKRIHIITVHSLVGNPGDLAFFQSDIKIKYLYLLKQYAQINKKKLYLFIDELHECIYNFSNEYISRLLANINLFHKITLASATYTEAAFNVVSLICSYRYDNPRVMVSERIKKDTTSSLKLVFTNSSYSATKIYPIGIIKEIILLKSIKKFHILSYSRKIAEALKHKEWFGKLNPNICTSETEDKFDETKINIGTNFKSGVNIPGGDTLFIIMPNFLNRDYLNGEFGIFSDGVPAIIQTIARSRNDTTVYVIAEN</sequence>
<accession>A0A9D7SBH3</accession>
<dbReference type="InterPro" id="IPR027417">
    <property type="entry name" value="P-loop_NTPase"/>
</dbReference>
<dbReference type="Pfam" id="PF00270">
    <property type="entry name" value="DEAD"/>
    <property type="match status" value="1"/>
</dbReference>
<keyword evidence="2" id="KW-0347">Helicase</keyword>
<dbReference type="EMBL" id="JADKFW010000014">
    <property type="protein sequence ID" value="MBK9718936.1"/>
    <property type="molecule type" value="Genomic_DNA"/>
</dbReference>
<comment type="caution">
    <text evidence="2">The sequence shown here is derived from an EMBL/GenBank/DDBJ whole genome shotgun (WGS) entry which is preliminary data.</text>
</comment>
<dbReference type="Proteomes" id="UP000808349">
    <property type="component" value="Unassembled WGS sequence"/>
</dbReference>
<dbReference type="GO" id="GO:0003676">
    <property type="term" value="F:nucleic acid binding"/>
    <property type="evidence" value="ECO:0007669"/>
    <property type="project" value="InterPro"/>
</dbReference>
<protein>
    <submittedName>
        <fullName evidence="2">DEAD/DEAH box helicase family protein</fullName>
    </submittedName>
</protein>
<reference evidence="2 3" key="1">
    <citation type="submission" date="2020-10" db="EMBL/GenBank/DDBJ databases">
        <title>Connecting structure to function with the recovery of over 1000 high-quality activated sludge metagenome-assembled genomes encoding full-length rRNA genes using long-read sequencing.</title>
        <authorList>
            <person name="Singleton C.M."/>
            <person name="Petriglieri F."/>
            <person name="Kristensen J.M."/>
            <person name="Kirkegaard R.H."/>
            <person name="Michaelsen T.Y."/>
            <person name="Andersen M.H."/>
            <person name="Karst S.M."/>
            <person name="Dueholm M.S."/>
            <person name="Nielsen P.H."/>
            <person name="Albertsen M."/>
        </authorList>
    </citation>
    <scope>NUCLEOTIDE SEQUENCE [LARGE SCALE GENOMIC DNA]</scope>
    <source>
        <strain evidence="2">Ribe_18-Q3-R11-54_BAT3C.373</strain>
    </source>
</reference>
<dbReference type="InterPro" id="IPR011545">
    <property type="entry name" value="DEAD/DEAH_box_helicase_dom"/>
</dbReference>
<name>A0A9D7SBH3_9BACT</name>
<dbReference type="GO" id="GO:0005524">
    <property type="term" value="F:ATP binding"/>
    <property type="evidence" value="ECO:0007669"/>
    <property type="project" value="InterPro"/>
</dbReference>
<dbReference type="AlphaFoldDB" id="A0A9D7SBH3"/>
<evidence type="ECO:0000313" key="2">
    <source>
        <dbReference type="EMBL" id="MBK9718936.1"/>
    </source>
</evidence>
<keyword evidence="2" id="KW-0547">Nucleotide-binding</keyword>
<keyword evidence="2" id="KW-0378">Hydrolase</keyword>
<proteinExistence type="predicted"/>
<dbReference type="Gene3D" id="3.40.50.300">
    <property type="entry name" value="P-loop containing nucleotide triphosphate hydrolases"/>
    <property type="match status" value="1"/>
</dbReference>
<organism evidence="2 3">
    <name type="scientific">Candidatus Defluviibacterium haderslevense</name>
    <dbReference type="NCBI Taxonomy" id="2981993"/>
    <lineage>
        <taxon>Bacteria</taxon>
        <taxon>Pseudomonadati</taxon>
        <taxon>Bacteroidota</taxon>
        <taxon>Saprospiria</taxon>
        <taxon>Saprospirales</taxon>
        <taxon>Saprospiraceae</taxon>
        <taxon>Candidatus Defluviibacterium</taxon>
    </lineage>
</organism>
<keyword evidence="2" id="KW-0067">ATP-binding</keyword>
<evidence type="ECO:0000313" key="3">
    <source>
        <dbReference type="Proteomes" id="UP000808349"/>
    </source>
</evidence>
<feature type="domain" description="DEAD/DEAH-box helicase" evidence="1">
    <location>
        <begin position="64"/>
        <end position="231"/>
    </location>
</feature>
<dbReference type="SUPFAM" id="SSF52540">
    <property type="entry name" value="P-loop containing nucleoside triphosphate hydrolases"/>
    <property type="match status" value="1"/>
</dbReference>
<dbReference type="GO" id="GO:0004386">
    <property type="term" value="F:helicase activity"/>
    <property type="evidence" value="ECO:0007669"/>
    <property type="project" value="UniProtKB-KW"/>
</dbReference>
<evidence type="ECO:0000259" key="1">
    <source>
        <dbReference type="Pfam" id="PF00270"/>
    </source>
</evidence>
<gene>
    <name evidence="2" type="ORF">IPO85_15770</name>
</gene>